<dbReference type="Gene3D" id="3.40.50.2300">
    <property type="match status" value="1"/>
</dbReference>
<evidence type="ECO:0000313" key="5">
    <source>
        <dbReference type="Proteomes" id="UP001501470"/>
    </source>
</evidence>
<gene>
    <name evidence="4" type="ORF">GCM10009827_084810</name>
</gene>
<feature type="domain" description="Phosphotyrosine protein phosphatase I" evidence="2">
    <location>
        <begin position="115"/>
        <end position="243"/>
    </location>
</feature>
<dbReference type="Pfam" id="PF01022">
    <property type="entry name" value="HTH_5"/>
    <property type="match status" value="1"/>
</dbReference>
<dbReference type="SUPFAM" id="SSF52788">
    <property type="entry name" value="Phosphotyrosine protein phosphatases I"/>
    <property type="match status" value="1"/>
</dbReference>
<dbReference type="InterPro" id="IPR011991">
    <property type="entry name" value="ArsR-like_HTH"/>
</dbReference>
<dbReference type="Pfam" id="PF01451">
    <property type="entry name" value="LMWPc"/>
    <property type="match status" value="1"/>
</dbReference>
<keyword evidence="5" id="KW-1185">Reference proteome</keyword>
<dbReference type="InterPro" id="IPR023485">
    <property type="entry name" value="Ptyr_pPase"/>
</dbReference>
<proteinExistence type="predicted"/>
<keyword evidence="1" id="KW-0059">Arsenical resistance</keyword>
<dbReference type="PANTHER" id="PTHR43428:SF1">
    <property type="entry name" value="ARSENATE REDUCTASE"/>
    <property type="match status" value="1"/>
</dbReference>
<dbReference type="InterPro" id="IPR036388">
    <property type="entry name" value="WH-like_DNA-bd_sf"/>
</dbReference>
<dbReference type="SMART" id="SM00226">
    <property type="entry name" value="LMWPc"/>
    <property type="match status" value="1"/>
</dbReference>
<feature type="domain" description="HTH arsR-type" evidence="3">
    <location>
        <begin position="12"/>
        <end position="90"/>
    </location>
</feature>
<evidence type="ECO:0000313" key="4">
    <source>
        <dbReference type="EMBL" id="GAA1551241.1"/>
    </source>
</evidence>
<dbReference type="SUPFAM" id="SSF46785">
    <property type="entry name" value="Winged helix' DNA-binding domain"/>
    <property type="match status" value="1"/>
</dbReference>
<dbReference type="PANTHER" id="PTHR43428">
    <property type="entry name" value="ARSENATE REDUCTASE"/>
    <property type="match status" value="1"/>
</dbReference>
<evidence type="ECO:0000259" key="2">
    <source>
        <dbReference type="SMART" id="SM00226"/>
    </source>
</evidence>
<dbReference type="InterPro" id="IPR036390">
    <property type="entry name" value="WH_DNA-bd_sf"/>
</dbReference>
<dbReference type="CDD" id="cd16345">
    <property type="entry name" value="LMWP_ArsC"/>
    <property type="match status" value="1"/>
</dbReference>
<dbReference type="InterPro" id="IPR036196">
    <property type="entry name" value="Ptyr_pPase_sf"/>
</dbReference>
<dbReference type="InterPro" id="IPR001845">
    <property type="entry name" value="HTH_ArsR_DNA-bd_dom"/>
</dbReference>
<evidence type="ECO:0000259" key="3">
    <source>
        <dbReference type="SMART" id="SM00418"/>
    </source>
</evidence>
<dbReference type="Proteomes" id="UP001501470">
    <property type="component" value="Unassembled WGS sequence"/>
</dbReference>
<accession>A0ABN2C4Q5</accession>
<dbReference type="CDD" id="cd00090">
    <property type="entry name" value="HTH_ARSR"/>
    <property type="match status" value="1"/>
</dbReference>
<evidence type="ECO:0000256" key="1">
    <source>
        <dbReference type="ARBA" id="ARBA00022849"/>
    </source>
</evidence>
<organism evidence="4 5">
    <name type="scientific">Dactylosporangium maewongense</name>
    <dbReference type="NCBI Taxonomy" id="634393"/>
    <lineage>
        <taxon>Bacteria</taxon>
        <taxon>Bacillati</taxon>
        <taxon>Actinomycetota</taxon>
        <taxon>Actinomycetes</taxon>
        <taxon>Micromonosporales</taxon>
        <taxon>Micromonosporaceae</taxon>
        <taxon>Dactylosporangium</taxon>
    </lineage>
</organism>
<protein>
    <submittedName>
        <fullName evidence="4">ArsR family transcriptional regulator</fullName>
    </submittedName>
</protein>
<reference evidence="4 5" key="1">
    <citation type="journal article" date="2019" name="Int. J. Syst. Evol. Microbiol.">
        <title>The Global Catalogue of Microorganisms (GCM) 10K type strain sequencing project: providing services to taxonomists for standard genome sequencing and annotation.</title>
        <authorList>
            <consortium name="The Broad Institute Genomics Platform"/>
            <consortium name="The Broad Institute Genome Sequencing Center for Infectious Disease"/>
            <person name="Wu L."/>
            <person name="Ma J."/>
        </authorList>
    </citation>
    <scope>NUCLEOTIDE SEQUENCE [LARGE SCALE GENOMIC DNA]</scope>
    <source>
        <strain evidence="4 5">JCM 15933</strain>
    </source>
</reference>
<dbReference type="SMART" id="SM00418">
    <property type="entry name" value="HTH_ARSR"/>
    <property type="match status" value="1"/>
</dbReference>
<dbReference type="EMBL" id="BAAAQD010000022">
    <property type="protein sequence ID" value="GAA1551241.1"/>
    <property type="molecule type" value="Genomic_DNA"/>
</dbReference>
<comment type="caution">
    <text evidence="4">The sequence shown here is derived from an EMBL/GenBank/DDBJ whole genome shotgun (WGS) entry which is preliminary data.</text>
</comment>
<sequence length="252" mass="27597">MYSEFMEDSPPGVLRLAGHPVRWQLLRELSRSDRQVGELAALVGQRQSLTSYHLAQLRSGGLVRTRRSSADKRDTYYSLDLVEYRAQLASAGLALHPGVRLAPAEPPPSFPRTPVRVLFLCTGNSSRSQMAEALLERLGGGRVRAASAGSDPKPVHPEAVRVMRAAGIDIAGRHPKHLSVFADEPFDHVISLCDRVRELRPAFAGAPALAHWSLPDPATSTEPSPFARTAEDLTTRITFLLHAIDSTLERSQ</sequence>
<name>A0ABN2C4Q5_9ACTN</name>
<dbReference type="Gene3D" id="1.10.10.10">
    <property type="entry name" value="Winged helix-like DNA-binding domain superfamily/Winged helix DNA-binding domain"/>
    <property type="match status" value="1"/>
</dbReference>